<dbReference type="InterPro" id="IPR051202">
    <property type="entry name" value="Peptidase_C40"/>
</dbReference>
<dbReference type="InterPro" id="IPR018392">
    <property type="entry name" value="LysM"/>
</dbReference>
<evidence type="ECO:0000256" key="6">
    <source>
        <dbReference type="ARBA" id="ARBA00022807"/>
    </source>
</evidence>
<comment type="similarity">
    <text evidence="1">Belongs to the peptidase C40 family.</text>
</comment>
<evidence type="ECO:0000256" key="1">
    <source>
        <dbReference type="ARBA" id="ARBA00007074"/>
    </source>
</evidence>
<protein>
    <submittedName>
        <fullName evidence="9">Invasion associated protein p60</fullName>
    </submittedName>
</protein>
<dbReference type="Pfam" id="PF00877">
    <property type="entry name" value="NLPC_P60"/>
    <property type="match status" value="1"/>
</dbReference>
<evidence type="ECO:0000313" key="9">
    <source>
        <dbReference type="EMBL" id="SFV66543.1"/>
    </source>
</evidence>
<name>A0A1W1CLG6_9ZZZZ</name>
<feature type="domain" description="NlpC/P60" evidence="8">
    <location>
        <begin position="108"/>
        <end position="233"/>
    </location>
</feature>
<organism evidence="9">
    <name type="scientific">hydrothermal vent metagenome</name>
    <dbReference type="NCBI Taxonomy" id="652676"/>
    <lineage>
        <taxon>unclassified sequences</taxon>
        <taxon>metagenomes</taxon>
        <taxon>ecological metagenomes</taxon>
    </lineage>
</organism>
<keyword evidence="2" id="KW-0645">Protease</keyword>
<evidence type="ECO:0000259" key="7">
    <source>
        <dbReference type="PROSITE" id="PS51782"/>
    </source>
</evidence>
<dbReference type="PROSITE" id="PS51935">
    <property type="entry name" value="NLPC_P60"/>
    <property type="match status" value="1"/>
</dbReference>
<dbReference type="InterPro" id="IPR038765">
    <property type="entry name" value="Papain-like_cys_pep_sf"/>
</dbReference>
<dbReference type="SUPFAM" id="SSF54106">
    <property type="entry name" value="LysM domain"/>
    <property type="match status" value="1"/>
</dbReference>
<dbReference type="PANTHER" id="PTHR47053">
    <property type="entry name" value="MUREIN DD-ENDOPEPTIDASE MEPH-RELATED"/>
    <property type="match status" value="1"/>
</dbReference>
<dbReference type="PANTHER" id="PTHR47053:SF1">
    <property type="entry name" value="MUREIN DD-ENDOPEPTIDASE MEPH-RELATED"/>
    <property type="match status" value="1"/>
</dbReference>
<proteinExistence type="inferred from homology"/>
<evidence type="ECO:0000256" key="2">
    <source>
        <dbReference type="ARBA" id="ARBA00022670"/>
    </source>
</evidence>
<evidence type="ECO:0000259" key="8">
    <source>
        <dbReference type="PROSITE" id="PS51935"/>
    </source>
</evidence>
<dbReference type="AlphaFoldDB" id="A0A1W1CLG6"/>
<keyword evidence="6" id="KW-0788">Thiol protease</keyword>
<evidence type="ECO:0000256" key="5">
    <source>
        <dbReference type="ARBA" id="ARBA00022801"/>
    </source>
</evidence>
<dbReference type="Gene3D" id="3.90.1720.10">
    <property type="entry name" value="endopeptidase domain like (from Nostoc punctiforme)"/>
    <property type="match status" value="1"/>
</dbReference>
<dbReference type="GO" id="GO:0008234">
    <property type="term" value="F:cysteine-type peptidase activity"/>
    <property type="evidence" value="ECO:0007669"/>
    <property type="project" value="UniProtKB-KW"/>
</dbReference>
<keyword evidence="3" id="KW-0732">Signal</keyword>
<keyword evidence="5" id="KW-0378">Hydrolase</keyword>
<dbReference type="CDD" id="cd00118">
    <property type="entry name" value="LysM"/>
    <property type="match status" value="1"/>
</dbReference>
<dbReference type="SMART" id="SM00257">
    <property type="entry name" value="LysM"/>
    <property type="match status" value="1"/>
</dbReference>
<evidence type="ECO:0000256" key="3">
    <source>
        <dbReference type="ARBA" id="ARBA00022729"/>
    </source>
</evidence>
<gene>
    <name evidence="9" type="ORF">MNB_SV-13-1132</name>
</gene>
<keyword evidence="4" id="KW-0677">Repeat</keyword>
<accession>A0A1W1CLG6</accession>
<dbReference type="EMBL" id="FPHM01000099">
    <property type="protein sequence ID" value="SFV66543.1"/>
    <property type="molecule type" value="Genomic_DNA"/>
</dbReference>
<feature type="domain" description="LysM" evidence="7">
    <location>
        <begin position="27"/>
        <end position="71"/>
    </location>
</feature>
<dbReference type="GO" id="GO:0006508">
    <property type="term" value="P:proteolysis"/>
    <property type="evidence" value="ECO:0007669"/>
    <property type="project" value="UniProtKB-KW"/>
</dbReference>
<sequence length="234" mass="28028">MSKIIILFCLLFFTLGSVEVLAKTNILKHRIKNGDTFYNLAKRYHSTVQKIRRINNFRKNTILYVGKIIKIPTKVRKYKSKRKYTYKTKKKKKYKKSKYKYKKYSSYKKRQNRITYIAKTKLGRRYVWGASGRRNTYDCSGFSTYLYKKIGITLPRTARKQSRYGKYVRRSQLRKGDLLFFDTGKPRRGYVNHVAIYIGNNRFIHASSIHRKVIYGHFNAFYTKRYKGARRPNS</sequence>
<dbReference type="Pfam" id="PF01476">
    <property type="entry name" value="LysM"/>
    <property type="match status" value="1"/>
</dbReference>
<reference evidence="9" key="1">
    <citation type="submission" date="2016-10" db="EMBL/GenBank/DDBJ databases">
        <authorList>
            <person name="de Groot N.N."/>
        </authorList>
    </citation>
    <scope>NUCLEOTIDE SEQUENCE</scope>
</reference>
<evidence type="ECO:0000256" key="4">
    <source>
        <dbReference type="ARBA" id="ARBA00022737"/>
    </source>
</evidence>
<dbReference type="SUPFAM" id="SSF54001">
    <property type="entry name" value="Cysteine proteinases"/>
    <property type="match status" value="1"/>
</dbReference>
<dbReference type="PROSITE" id="PS51782">
    <property type="entry name" value="LYSM"/>
    <property type="match status" value="1"/>
</dbReference>
<dbReference type="Gene3D" id="3.10.350.10">
    <property type="entry name" value="LysM domain"/>
    <property type="match status" value="1"/>
</dbReference>
<dbReference type="InterPro" id="IPR036779">
    <property type="entry name" value="LysM_dom_sf"/>
</dbReference>
<dbReference type="InterPro" id="IPR000064">
    <property type="entry name" value="NLP_P60_dom"/>
</dbReference>